<comment type="caution">
    <text evidence="1">The sequence shown here is derived from an EMBL/GenBank/DDBJ whole genome shotgun (WGS) entry which is preliminary data.</text>
</comment>
<proteinExistence type="predicted"/>
<protein>
    <submittedName>
        <fullName evidence="1">Uncharacterized protein</fullName>
    </submittedName>
</protein>
<sequence length="201" mass="22575">MVSSFEAFKGHVERVSNQYCTMKNDLPVNHLIVHMDFAENYSCQIMEEIQSAFWTTKMVTLHPVVLHYCHSNGSVELKSIVFVSDVMQHNTSMVHAIITRLMGVINEVCPSASNVHFWTDSPTSQYRNKTIFDLISRFKTAFGLLASWHYFEVGHGKGACVGVGGTAKRNADMAVKLGTVVIQDAPDFFAWAVSEQNTVYF</sequence>
<dbReference type="PANTHER" id="PTHR46601">
    <property type="entry name" value="ULP_PROTEASE DOMAIN-CONTAINING PROTEIN"/>
    <property type="match status" value="1"/>
</dbReference>
<gene>
    <name evidence="1" type="ORF">SNE40_020147</name>
</gene>
<reference evidence="1 2" key="1">
    <citation type="submission" date="2024-01" db="EMBL/GenBank/DDBJ databases">
        <title>The genome of the rayed Mediterranean limpet Patella caerulea (Linnaeus, 1758).</title>
        <authorList>
            <person name="Anh-Thu Weber A."/>
            <person name="Halstead-Nussloch G."/>
        </authorList>
    </citation>
    <scope>NUCLEOTIDE SEQUENCE [LARGE SCALE GENOMIC DNA]</scope>
    <source>
        <strain evidence="1">AATW-2023a</strain>
        <tissue evidence="1">Whole specimen</tissue>
    </source>
</reference>
<evidence type="ECO:0000313" key="2">
    <source>
        <dbReference type="Proteomes" id="UP001347796"/>
    </source>
</evidence>
<dbReference type="Proteomes" id="UP001347796">
    <property type="component" value="Unassembled WGS sequence"/>
</dbReference>
<organism evidence="1 2">
    <name type="scientific">Patella caerulea</name>
    <name type="common">Rayed Mediterranean limpet</name>
    <dbReference type="NCBI Taxonomy" id="87958"/>
    <lineage>
        <taxon>Eukaryota</taxon>
        <taxon>Metazoa</taxon>
        <taxon>Spiralia</taxon>
        <taxon>Lophotrochozoa</taxon>
        <taxon>Mollusca</taxon>
        <taxon>Gastropoda</taxon>
        <taxon>Patellogastropoda</taxon>
        <taxon>Patelloidea</taxon>
        <taxon>Patellidae</taxon>
        <taxon>Patella</taxon>
    </lineage>
</organism>
<dbReference type="PANTHER" id="PTHR46601:SF1">
    <property type="entry name" value="ADF-H DOMAIN-CONTAINING PROTEIN"/>
    <property type="match status" value="1"/>
</dbReference>
<dbReference type="EMBL" id="JAZGQO010000015">
    <property type="protein sequence ID" value="KAK6169016.1"/>
    <property type="molecule type" value="Genomic_DNA"/>
</dbReference>
<dbReference type="AlphaFoldDB" id="A0AAN8GDU1"/>
<keyword evidence="2" id="KW-1185">Reference proteome</keyword>
<accession>A0AAN8GDU1</accession>
<name>A0AAN8GDU1_PATCE</name>
<evidence type="ECO:0000313" key="1">
    <source>
        <dbReference type="EMBL" id="KAK6169016.1"/>
    </source>
</evidence>